<dbReference type="EMBL" id="CP015061">
    <property type="protein sequence ID" value="QGN18249.1"/>
    <property type="molecule type" value="Genomic_DNA"/>
</dbReference>
<organism evidence="2 3">
    <name type="scientific">Kluyveromyces marxianus</name>
    <name type="common">Yeast</name>
    <name type="synonym">Candida kefyr</name>
    <dbReference type="NCBI Taxonomy" id="4911"/>
    <lineage>
        <taxon>Eukaryota</taxon>
        <taxon>Fungi</taxon>
        <taxon>Dikarya</taxon>
        <taxon>Ascomycota</taxon>
        <taxon>Saccharomycotina</taxon>
        <taxon>Saccharomycetes</taxon>
        <taxon>Saccharomycetales</taxon>
        <taxon>Saccharomycetaceae</taxon>
        <taxon>Kluyveromyces</taxon>
    </lineage>
</organism>
<reference evidence="2 3" key="1">
    <citation type="submission" date="2016-03" db="EMBL/GenBank/DDBJ databases">
        <title>How can Kluyveromyces marxianus grow so fast - potential evolutionary course in Saccharomyces Complex revealed by comparative genomics.</title>
        <authorList>
            <person name="Mo W."/>
            <person name="Lu W."/>
            <person name="Yang X."/>
            <person name="Qi J."/>
            <person name="Lv H."/>
        </authorList>
    </citation>
    <scope>NUCLEOTIDE SEQUENCE [LARGE SCALE GENOMIC DNA]</scope>
    <source>
        <strain evidence="2 3">FIM1</strain>
    </source>
</reference>
<name>A0ABX6F2J2_KLUMA</name>
<protein>
    <submittedName>
        <fullName evidence="2">Uncharacterized protein</fullName>
    </submittedName>
</protein>
<gene>
    <name evidence="2" type="ORF">FIM1_4574</name>
</gene>
<feature type="compositionally biased region" description="Polar residues" evidence="1">
    <location>
        <begin position="1152"/>
        <end position="1164"/>
    </location>
</feature>
<proteinExistence type="predicted"/>
<keyword evidence="3" id="KW-1185">Reference proteome</keyword>
<accession>A0ABX6F2J2</accession>
<reference evidence="2 3" key="2">
    <citation type="submission" date="2019-11" db="EMBL/GenBank/DDBJ databases">
        <authorList>
            <person name="Lu H."/>
        </authorList>
    </citation>
    <scope>NUCLEOTIDE SEQUENCE [LARGE SCALE GENOMIC DNA]</scope>
    <source>
        <strain evidence="2 3">FIM1</strain>
    </source>
</reference>
<evidence type="ECO:0000256" key="1">
    <source>
        <dbReference type="SAM" id="MobiDB-lite"/>
    </source>
</evidence>
<sequence>MTNNYNDFILAENLKDVSLDDSLQIAAITGDIGYENEIERFKYPQPATRSKDGLTKGTLVNAFKECSIEYEASRRVFHYLVKESNIFRFLFTNAHMTVRSAREPIIGSDQLDDIYIKATDERFSSDMILSIHNGRVLQLATFVLTESSTQVKILDRITLPKLGCASKFTIVGDKVKGSQFLCLCQSLNTLSVLFFDIHVDHQETIKLISHDRQLILPRSKLLYGSMMNRGRSLKSSLLAIWNCNRVHLIYFEWNEISDEKHTFRLVLPNFSAVTRITYLNDSLFLIASEQEQEPILITSSQLKTGDREFKTISTLFNFINMEAECHELLDKLQRLYPQQLASFKKCMILLINHRDILVVISGKGDDVVYSHFLRVKFAVKFYVIDIDDKSMCIDILSNKGIQKHKIPLMLGNLYPLSEDFSVSQKAGNSVSETVYKSYSTVSSFVSCNREETKSTLWCSGNSGIYQIDKDGYYIQLVEEIESASYIGFARQHFVLKCNCRHLEEENRTFVIIYLGEEVTTRIVSMNEDGKLIIAKEDTLDFSLNILNEYTVNIFTLSESLFQVLDGCILEIKPNRERTVCFGDKTCTDMQIISCVGVDEHSEIAMLLKVGDDGAILFSVQEFSYGKLIEKWKQWLGHGTAKPIRHNAGTGTLHFEIESGSKIVSYTYDISHKELQMETWNLEEDCMADFAQTVINYGLNGNRRSLYTQTVRQVGRLKRFGNKEEEEERTLFFSDEVCQLVQIADNCVLIHDSTRVGLLMNGTIVRVPGIESDGISSILEASAVVEHGAVVLLCVVFDTHTTVVRGTFVSNIVRSHDVKAKHNRTHLQRFCYFESLKRMVVCNLQKQVVYALKLETGKTASLEYASVRDLRHIYHLSEVEPNHAAIVGVTRNGAHVVKLCKISFKSGRLRMRDVGELELASKPCNGTASTSVNVSKRWATAPELWIAAGRNVRVVKLLLAGSHPGSHPGAHVELKLDVRLELEPELDSELESALESALEPDLELVLSPTLICVKSNSEFYIGRINEVMSYKASALRRCDGTQRLEPRSSHALLHPDADADAIGSLVIWGNDRSTAAGGEGTLLLFRAAGPQPPVPAAVLSVPPDPVDADAVSVCRPRDSETRSTFKILHVTGRLTTIAIITAHGNKNAKASGPNATTAQTKAYTY</sequence>
<feature type="region of interest" description="Disordered" evidence="1">
    <location>
        <begin position="1145"/>
        <end position="1164"/>
    </location>
</feature>
<evidence type="ECO:0000313" key="2">
    <source>
        <dbReference type="EMBL" id="QGN18249.1"/>
    </source>
</evidence>
<evidence type="ECO:0000313" key="3">
    <source>
        <dbReference type="Proteomes" id="UP000422736"/>
    </source>
</evidence>
<dbReference type="Proteomes" id="UP000422736">
    <property type="component" value="Chromosome 7"/>
</dbReference>